<dbReference type="AlphaFoldDB" id="A0A074LGR7"/>
<dbReference type="EMBL" id="JMIR01000038">
    <property type="protein sequence ID" value="KEO81426.1"/>
    <property type="molecule type" value="Genomic_DNA"/>
</dbReference>
<accession>A0A074LGR7</accession>
<feature type="transmembrane region" description="Helical" evidence="1">
    <location>
        <begin position="31"/>
        <end position="53"/>
    </location>
</feature>
<name>A0A074LGR7_9BACL</name>
<sequence>MFSKYVGQVLMIVAVLKLASLYLGFDAKIPVNVMVIFVLGACLLTSYQINQAYVKFKGKKDRTKYYLMMAAFLLVLILCVPSWFSNPSVAQQAGDVASILGFGGAIFVMGMEQENKGKPVPSNSRKGKR</sequence>
<feature type="transmembrane region" description="Helical" evidence="1">
    <location>
        <begin position="90"/>
        <end position="109"/>
    </location>
</feature>
<reference evidence="2 3" key="1">
    <citation type="journal article" date="2013" name="Int. J. Syst. Evol. Microbiol.">
        <title>Tumebacillus flagellatus sp. nov., an alpha-amylase/pullulanase-producing bacterium isolated from cassava wastewater.</title>
        <authorList>
            <person name="Wang Q."/>
            <person name="Xie N."/>
            <person name="Qin Y."/>
            <person name="Shen N."/>
            <person name="Zhu J."/>
            <person name="Mi H."/>
            <person name="Huang R."/>
        </authorList>
    </citation>
    <scope>NUCLEOTIDE SEQUENCE [LARGE SCALE GENOMIC DNA]</scope>
    <source>
        <strain evidence="2 3">GST4</strain>
    </source>
</reference>
<dbReference type="RefSeq" id="WP_038093315.1">
    <property type="nucleotide sequence ID" value="NZ_JMIR01000038.1"/>
</dbReference>
<keyword evidence="1" id="KW-0812">Transmembrane</keyword>
<gene>
    <name evidence="2" type="ORF">EL26_21060</name>
</gene>
<feature type="transmembrane region" description="Helical" evidence="1">
    <location>
        <begin position="65"/>
        <end position="84"/>
    </location>
</feature>
<dbReference type="STRING" id="1157490.EL26_21060"/>
<organism evidence="2 3">
    <name type="scientific">Tumebacillus flagellatus</name>
    <dbReference type="NCBI Taxonomy" id="1157490"/>
    <lineage>
        <taxon>Bacteria</taxon>
        <taxon>Bacillati</taxon>
        <taxon>Bacillota</taxon>
        <taxon>Bacilli</taxon>
        <taxon>Bacillales</taxon>
        <taxon>Alicyclobacillaceae</taxon>
        <taxon>Tumebacillus</taxon>
    </lineage>
</organism>
<keyword evidence="1" id="KW-1133">Transmembrane helix</keyword>
<evidence type="ECO:0000256" key="1">
    <source>
        <dbReference type="SAM" id="Phobius"/>
    </source>
</evidence>
<evidence type="ECO:0000313" key="3">
    <source>
        <dbReference type="Proteomes" id="UP000027931"/>
    </source>
</evidence>
<comment type="caution">
    <text evidence="2">The sequence shown here is derived from an EMBL/GenBank/DDBJ whole genome shotgun (WGS) entry which is preliminary data.</text>
</comment>
<feature type="transmembrane region" description="Helical" evidence="1">
    <location>
        <begin position="5"/>
        <end position="25"/>
    </location>
</feature>
<keyword evidence="1" id="KW-0472">Membrane</keyword>
<keyword evidence="3" id="KW-1185">Reference proteome</keyword>
<evidence type="ECO:0000313" key="2">
    <source>
        <dbReference type="EMBL" id="KEO81426.1"/>
    </source>
</evidence>
<proteinExistence type="predicted"/>
<protein>
    <submittedName>
        <fullName evidence="2">Uncharacterized protein</fullName>
    </submittedName>
</protein>
<dbReference type="Proteomes" id="UP000027931">
    <property type="component" value="Unassembled WGS sequence"/>
</dbReference>